<evidence type="ECO:0000313" key="4">
    <source>
        <dbReference type="EMBL" id="MDT2810990.1"/>
    </source>
</evidence>
<protein>
    <submittedName>
        <fullName evidence="4">TIGR03943 family protein</fullName>
    </submittedName>
</protein>
<dbReference type="RefSeq" id="WP_311835678.1">
    <property type="nucleotide sequence ID" value="NZ_JARQBJ010000005.1"/>
</dbReference>
<evidence type="ECO:0000313" key="5">
    <source>
        <dbReference type="Proteomes" id="UP001256711"/>
    </source>
</evidence>
<dbReference type="PANTHER" id="PTHR40047">
    <property type="entry name" value="UPF0703 PROTEIN YCGQ"/>
    <property type="match status" value="1"/>
</dbReference>
<proteinExistence type="predicted"/>
<dbReference type="InterPro" id="IPR015402">
    <property type="entry name" value="DUF1980"/>
</dbReference>
<keyword evidence="1" id="KW-0812">Transmembrane</keyword>
<dbReference type="Proteomes" id="UP001256711">
    <property type="component" value="Unassembled WGS sequence"/>
</dbReference>
<evidence type="ECO:0000259" key="2">
    <source>
        <dbReference type="Pfam" id="PF09323"/>
    </source>
</evidence>
<name>A0AAW8U1P5_9ENTE</name>
<comment type="caution">
    <text evidence="4">The sequence shown here is derived from an EMBL/GenBank/DDBJ whole genome shotgun (WGS) entry which is preliminary data.</text>
</comment>
<evidence type="ECO:0000259" key="3">
    <source>
        <dbReference type="Pfam" id="PF21537"/>
    </source>
</evidence>
<dbReference type="PANTHER" id="PTHR40047:SF1">
    <property type="entry name" value="UPF0703 PROTEIN YCGQ"/>
    <property type="match status" value="1"/>
</dbReference>
<dbReference type="NCBIfam" id="TIGR03943">
    <property type="entry name" value="TIGR03943 family putative permease subunit"/>
    <property type="match status" value="1"/>
</dbReference>
<feature type="domain" description="DUF1980" evidence="2">
    <location>
        <begin position="2"/>
        <end position="122"/>
    </location>
</feature>
<organism evidence="4 5">
    <name type="scientific">Enterococcus asini</name>
    <dbReference type="NCBI Taxonomy" id="57732"/>
    <lineage>
        <taxon>Bacteria</taxon>
        <taxon>Bacillati</taxon>
        <taxon>Bacillota</taxon>
        <taxon>Bacilli</taxon>
        <taxon>Lactobacillales</taxon>
        <taxon>Enterococcaceae</taxon>
        <taxon>Enterococcus</taxon>
    </lineage>
</organism>
<dbReference type="Pfam" id="PF21537">
    <property type="entry name" value="DUF1980_C"/>
    <property type="match status" value="1"/>
</dbReference>
<accession>A0AAW8U1P5</accession>
<evidence type="ECO:0000256" key="1">
    <source>
        <dbReference type="SAM" id="Phobius"/>
    </source>
</evidence>
<dbReference type="AlphaFoldDB" id="A0AAW8U1P5"/>
<keyword evidence="1" id="KW-0472">Membrane</keyword>
<gene>
    <name evidence="4" type="ORF">P7H43_10930</name>
</gene>
<dbReference type="InterPro" id="IPR048447">
    <property type="entry name" value="DUF1980_C"/>
</dbReference>
<dbReference type="InterPro" id="IPR052955">
    <property type="entry name" value="UPF0703_membrane_permease"/>
</dbReference>
<dbReference type="InterPro" id="IPR048493">
    <property type="entry name" value="DUF1980_N"/>
</dbReference>
<feature type="transmembrane region" description="Helical" evidence="1">
    <location>
        <begin position="31"/>
        <end position="54"/>
    </location>
</feature>
<feature type="domain" description="DUF1980" evidence="3">
    <location>
        <begin position="147"/>
        <end position="284"/>
    </location>
</feature>
<reference evidence="4" key="1">
    <citation type="submission" date="2023-03" db="EMBL/GenBank/DDBJ databases">
        <authorList>
            <person name="Shen W."/>
            <person name="Cai J."/>
        </authorList>
    </citation>
    <scope>NUCLEOTIDE SEQUENCE</scope>
    <source>
        <strain evidence="4">B226-2</strain>
    </source>
</reference>
<keyword evidence="1" id="KW-1133">Transmembrane helix</keyword>
<feature type="transmembrane region" description="Helical" evidence="1">
    <location>
        <begin position="90"/>
        <end position="109"/>
    </location>
</feature>
<dbReference type="EMBL" id="JARQBJ010000005">
    <property type="protein sequence ID" value="MDT2810990.1"/>
    <property type="molecule type" value="Genomic_DNA"/>
</dbReference>
<sequence>MIRFLILAGYAGLMMFLQVTGKLDQFINVHYQYLAVLSTVIALLLALFQLFTWVKEDPGKADGHKAHHHEQEEHDHADHDHGLKRPYQRVIAYLLLALPIVVGTMFPTVSLSTTIVEAKGFQFPLSKESVGDPQMETQYLQPNTSLYYNKEDYQKQMTELMNKYGDQNSLTITDENYLEVMELIYNYPSEFIGRKIHYEGFVFQTEAQDTFVFRFGIIHCVADSGVFGLRVNLPPDAKVANDQWLAVDGVIASEFYAPFKRNLPMVNAISITPIAPPENQYVYRTF</sequence>
<dbReference type="Pfam" id="PF09323">
    <property type="entry name" value="DUF1980"/>
    <property type="match status" value="1"/>
</dbReference>